<proteinExistence type="predicted"/>
<dbReference type="InterPro" id="IPR034733">
    <property type="entry name" value="AcCoA_carboxyl_beta"/>
</dbReference>
<protein>
    <submittedName>
        <fullName evidence="2">Propionyl-CoA carboxylase subunit beta</fullName>
    </submittedName>
</protein>
<dbReference type="GO" id="GO:0004658">
    <property type="term" value="F:propionyl-CoA carboxylase activity"/>
    <property type="evidence" value="ECO:0007669"/>
    <property type="project" value="TreeGrafter"/>
</dbReference>
<evidence type="ECO:0000313" key="2">
    <source>
        <dbReference type="EMBL" id="GGA23780.1"/>
    </source>
</evidence>
<dbReference type="SUPFAM" id="SSF52096">
    <property type="entry name" value="ClpP/crotonase"/>
    <property type="match status" value="2"/>
</dbReference>
<reference evidence="2" key="1">
    <citation type="journal article" date="2014" name="Int. J. Syst. Evol. Microbiol.">
        <title>Complete genome sequence of Corynebacterium casei LMG S-19264T (=DSM 44701T), isolated from a smear-ripened cheese.</title>
        <authorList>
            <consortium name="US DOE Joint Genome Institute (JGI-PGF)"/>
            <person name="Walter F."/>
            <person name="Albersmeier A."/>
            <person name="Kalinowski J."/>
            <person name="Ruckert C."/>
        </authorList>
    </citation>
    <scope>NUCLEOTIDE SEQUENCE</scope>
    <source>
        <strain evidence="2">CGMCC 1.12785</strain>
    </source>
</reference>
<sequence>MNDEWKAKLTEFESRRKRARELGGQRRIDRAHTAGRYTIRERLERAAESFSEVGEFATYDDVDALGNLRGQLPASYVMGLGTFAGRHVAIGGEDFTVRAGAPQTYLDRMKGGLGGFIEDLAHEYRIPLVMFMEGVGGDVAAQGEKGHSYLVSSLSWKRSYELLAEVPVLAMVSGASAGGTAGRTVLSHFSVMTKDSVFFAGGPPLVKRALGKDLTKEELGGAQVATRSGAIDNLAEDEDDAFEQLKTFLSYMPQNVWEMPPRGERTDPVDRPLDEILDILPTNGRKPYKAVSVIEPIVDRGSFFEIGKYWGKSVTTGLARLDGIPVGVLASNPMHLGGAMDAQAAEKQIRFVDMCSTFHLPLVYLVDVPGFMVGPDAERNNVVRWGMRAIQSLVEAEVPVVTVQVRKAYGMAVSATSDPDGLSLRIAWPTAEWGDLPVDGGVDAGFHREIEEAEDPDAYRTAVQQRMRDLADPWRTVEAFGVEAMIDPRETRAMVADFLNASLHKVRTDLGPQKRQWTIRP</sequence>
<comment type="caution">
    <text evidence="2">The sequence shown here is derived from an EMBL/GenBank/DDBJ whole genome shotgun (WGS) entry which is preliminary data.</text>
</comment>
<dbReference type="EMBL" id="BMFY01000014">
    <property type="protein sequence ID" value="GGA23780.1"/>
    <property type="molecule type" value="Genomic_DNA"/>
</dbReference>
<dbReference type="Proteomes" id="UP000616114">
    <property type="component" value="Unassembled WGS sequence"/>
</dbReference>
<dbReference type="InterPro" id="IPR029045">
    <property type="entry name" value="ClpP/crotonase-like_dom_sf"/>
</dbReference>
<evidence type="ECO:0000259" key="1">
    <source>
        <dbReference type="PROSITE" id="PS50989"/>
    </source>
</evidence>
<evidence type="ECO:0000313" key="3">
    <source>
        <dbReference type="Proteomes" id="UP000616114"/>
    </source>
</evidence>
<dbReference type="PROSITE" id="PS50989">
    <property type="entry name" value="COA_CT_CTER"/>
    <property type="match status" value="1"/>
</dbReference>
<dbReference type="RefSeq" id="WP_188551562.1">
    <property type="nucleotide sequence ID" value="NZ_BMFY01000014.1"/>
</dbReference>
<organism evidence="2 3">
    <name type="scientific">Sediminivirga luteola</name>
    <dbReference type="NCBI Taxonomy" id="1774748"/>
    <lineage>
        <taxon>Bacteria</taxon>
        <taxon>Bacillati</taxon>
        <taxon>Actinomycetota</taxon>
        <taxon>Actinomycetes</taxon>
        <taxon>Micrococcales</taxon>
        <taxon>Brevibacteriaceae</taxon>
        <taxon>Sediminivirga</taxon>
    </lineage>
</organism>
<reference evidence="2" key="2">
    <citation type="submission" date="2020-09" db="EMBL/GenBank/DDBJ databases">
        <authorList>
            <person name="Sun Q."/>
            <person name="Zhou Y."/>
        </authorList>
    </citation>
    <scope>NUCLEOTIDE SEQUENCE</scope>
    <source>
        <strain evidence="2">CGMCC 1.12785</strain>
    </source>
</reference>
<keyword evidence="3" id="KW-1185">Reference proteome</keyword>
<accession>A0A8J2XLL1</accession>
<gene>
    <name evidence="2" type="ORF">GCM10011333_28490</name>
</gene>
<feature type="domain" description="CoA carboxyltransferase C-terminal" evidence="1">
    <location>
        <begin position="268"/>
        <end position="505"/>
    </location>
</feature>
<dbReference type="PANTHER" id="PTHR43842:SF2">
    <property type="entry name" value="PROPIONYL-COA CARBOXYLASE BETA CHAIN, MITOCHONDRIAL"/>
    <property type="match status" value="1"/>
</dbReference>
<dbReference type="AlphaFoldDB" id="A0A8J2XLL1"/>
<dbReference type="PANTHER" id="PTHR43842">
    <property type="entry name" value="PROPIONYL-COA CARBOXYLASE BETA CHAIN"/>
    <property type="match status" value="1"/>
</dbReference>
<dbReference type="Gene3D" id="3.90.226.10">
    <property type="entry name" value="2-enoyl-CoA Hydratase, Chain A, domain 1"/>
    <property type="match status" value="2"/>
</dbReference>
<dbReference type="InterPro" id="IPR051047">
    <property type="entry name" value="AccD/PCCB"/>
</dbReference>
<dbReference type="Pfam" id="PF01039">
    <property type="entry name" value="Carboxyl_trans"/>
    <property type="match status" value="1"/>
</dbReference>
<dbReference type="InterPro" id="IPR011763">
    <property type="entry name" value="COA_CT_C"/>
</dbReference>
<name>A0A8J2XLL1_9MICO</name>